<dbReference type="PROSITE" id="PS50137">
    <property type="entry name" value="DS_RBD"/>
    <property type="match status" value="1"/>
</dbReference>
<feature type="region of interest" description="Disordered" evidence="2">
    <location>
        <begin position="85"/>
        <end position="108"/>
    </location>
</feature>
<dbReference type="PANTHER" id="PTHR13482">
    <property type="entry name" value="MICRORNA PROCESSOR COMPLEX SUBUNIT DGCR8"/>
    <property type="match status" value="1"/>
</dbReference>
<evidence type="ECO:0000259" key="3">
    <source>
        <dbReference type="PROSITE" id="PS50137"/>
    </source>
</evidence>
<feature type="compositionally biased region" description="Basic and acidic residues" evidence="2">
    <location>
        <begin position="421"/>
        <end position="434"/>
    </location>
</feature>
<organism evidence="4 5">
    <name type="scientific">Oedothorax gibbosus</name>
    <dbReference type="NCBI Taxonomy" id="931172"/>
    <lineage>
        <taxon>Eukaryota</taxon>
        <taxon>Metazoa</taxon>
        <taxon>Ecdysozoa</taxon>
        <taxon>Arthropoda</taxon>
        <taxon>Chelicerata</taxon>
        <taxon>Arachnida</taxon>
        <taxon>Araneae</taxon>
        <taxon>Araneomorphae</taxon>
        <taxon>Entelegynae</taxon>
        <taxon>Araneoidea</taxon>
        <taxon>Linyphiidae</taxon>
        <taxon>Erigoninae</taxon>
        <taxon>Oedothorax</taxon>
    </lineage>
</organism>
<dbReference type="CDD" id="cd19867">
    <property type="entry name" value="DSRM_DGCR8_rpt1"/>
    <property type="match status" value="1"/>
</dbReference>
<dbReference type="PANTHER" id="PTHR13482:SF3">
    <property type="entry name" value="MICROPROCESSOR COMPLEX SUBUNIT DGCR8"/>
    <property type="match status" value="1"/>
</dbReference>
<feature type="region of interest" description="Disordered" evidence="2">
    <location>
        <begin position="229"/>
        <end position="257"/>
    </location>
</feature>
<dbReference type="GO" id="GO:0070877">
    <property type="term" value="C:microprocessor complex"/>
    <property type="evidence" value="ECO:0007669"/>
    <property type="project" value="InterPro"/>
</dbReference>
<feature type="domain" description="DRBM" evidence="3">
    <location>
        <begin position="696"/>
        <end position="763"/>
    </location>
</feature>
<dbReference type="GO" id="GO:0070878">
    <property type="term" value="F:primary miRNA binding"/>
    <property type="evidence" value="ECO:0007669"/>
    <property type="project" value="TreeGrafter"/>
</dbReference>
<dbReference type="FunFam" id="3.30.160.20:FF:000021">
    <property type="entry name" value="Microprocessor complex subunit DGCR8"/>
    <property type="match status" value="1"/>
</dbReference>
<dbReference type="Pfam" id="PF00035">
    <property type="entry name" value="dsrm"/>
    <property type="match status" value="1"/>
</dbReference>
<accession>A0AAV6U941</accession>
<gene>
    <name evidence="4" type="ORF">JTE90_016307</name>
</gene>
<dbReference type="GO" id="GO:0031053">
    <property type="term" value="P:primary miRNA processing"/>
    <property type="evidence" value="ECO:0007669"/>
    <property type="project" value="InterPro"/>
</dbReference>
<evidence type="ECO:0000313" key="5">
    <source>
        <dbReference type="Proteomes" id="UP000827092"/>
    </source>
</evidence>
<keyword evidence="1" id="KW-0694">RNA-binding</keyword>
<feature type="region of interest" description="Disordered" evidence="2">
    <location>
        <begin position="339"/>
        <end position="392"/>
    </location>
</feature>
<dbReference type="CDD" id="cd19868">
    <property type="entry name" value="DSRM_DGCR8_rpt2"/>
    <property type="match status" value="1"/>
</dbReference>
<dbReference type="GO" id="GO:0020037">
    <property type="term" value="F:heme binding"/>
    <property type="evidence" value="ECO:0007669"/>
    <property type="project" value="InterPro"/>
</dbReference>
<dbReference type="AlphaFoldDB" id="A0AAV6U941"/>
<dbReference type="GO" id="GO:0003725">
    <property type="term" value="F:double-stranded RNA binding"/>
    <property type="evidence" value="ECO:0007669"/>
    <property type="project" value="TreeGrafter"/>
</dbReference>
<comment type="caution">
    <text evidence="4">The sequence shown here is derived from an EMBL/GenBank/DDBJ whole genome shotgun (WGS) entry which is preliminary data.</text>
</comment>
<dbReference type="Gene3D" id="2.20.70.10">
    <property type="match status" value="1"/>
</dbReference>
<dbReference type="EMBL" id="JAFNEN010000594">
    <property type="protein sequence ID" value="KAG8179975.1"/>
    <property type="molecule type" value="Genomic_DNA"/>
</dbReference>
<dbReference type="SUPFAM" id="SSF54768">
    <property type="entry name" value="dsRNA-binding domain-like"/>
    <property type="match status" value="1"/>
</dbReference>
<sequence>MSETNSPGEMAAVEDVSEMELTELERIRESLRMQLCGENDDTTDSESSCIEKPSESADLSLDVGENQQPSAATTELECLVLETSLENERESSNPANVSISNPQSETCPGESLLLNAPLESKCESLDPEIVSLSTSQLDRCLGEGLLLKTSSESKLESSNPESVSQSEIWRVAEQTAINSEDFSLSTSQLDRCLGESLLLETFSESKLESSNPESISQSESCPFAEQAAINPKSPIPDDHHLPHSKADSNKISESEENCELSLENNILSDAEKTSFTVAEDKVSDSNKISECEEKRELLLENEILSDAEPTNLTVDKVSIGCASTKPPLVMHSSNLLLNEGLDNSHGGGGFETTGQEGSPPGKRRKLDSSPEADSEMALVNEDSQQAAGCEDSSMVDEMAEDYENGNELDDMEFDILDEYESDGKEEPQDNDARSSSDSSLDEMDHDQIEALLDEKLKNSKSLDPNNPLAHQEKQKVVLKVRGRDHFEVLPEGWVEVTHNCGMPVYLHKQTRVCSMSKPYFLGPGSTRKHKIPVSAIPCLHYQKETEKEKQRTEAALQNVANGLEDASSTPIATSGCPVDAASKENGVTVPVAANGIFPSANLQSAKDTKESGSLDFLALRRYCEKRFEFQRITVKRFSTWTGRRNHQRKMRLEQRPFLADNTQLISCRPVLLSDNSTAAGSNASKKEFIMNPSGKSPVCILHEYVQHALRKQPSYEFRELENAGTPYGAAVVIDGIKYGNGLGSSKKLAKSAAAEAALRILIPNMKLHSKEESSKAQDQDVEFFDQVRVEDPRVSDLSVKAGQPFPYQILLECLKRNHGMGDTQVEISMKNLKHQKNEFHMKVGNHEVSVVCKNKRDGKHRASQAILQKLHPHISSWGSLLRMYGKGSFKTLKEKKEEEQRITELQSKACANKPNTSILGKLKEEMLKYREKVMSKKPIGKLIPERMEIITTSSSNLKSLEL</sequence>
<feature type="compositionally biased region" description="Basic and acidic residues" evidence="2">
    <location>
        <begin position="235"/>
        <end position="253"/>
    </location>
</feature>
<evidence type="ECO:0000256" key="2">
    <source>
        <dbReference type="SAM" id="MobiDB-lite"/>
    </source>
</evidence>
<name>A0AAV6U941_9ARAC</name>
<protein>
    <recommendedName>
        <fullName evidence="3">DRBM domain-containing protein</fullName>
    </recommendedName>
</protein>
<dbReference type="Proteomes" id="UP000827092">
    <property type="component" value="Unassembled WGS sequence"/>
</dbReference>
<reference evidence="4 5" key="1">
    <citation type="journal article" date="2022" name="Nat. Ecol. Evol.">
        <title>A masculinizing supergene underlies an exaggerated male reproductive morph in a spider.</title>
        <authorList>
            <person name="Hendrickx F."/>
            <person name="De Corte Z."/>
            <person name="Sonet G."/>
            <person name="Van Belleghem S.M."/>
            <person name="Kostlbacher S."/>
            <person name="Vangestel C."/>
        </authorList>
    </citation>
    <scope>NUCLEOTIDE SEQUENCE [LARGE SCALE GENOMIC DNA]</scope>
    <source>
        <strain evidence="4">W744_W776</strain>
    </source>
</reference>
<dbReference type="SMART" id="SM00358">
    <property type="entry name" value="DSRM"/>
    <property type="match status" value="1"/>
</dbReference>
<feature type="region of interest" description="Disordered" evidence="2">
    <location>
        <begin position="420"/>
        <end position="442"/>
    </location>
</feature>
<dbReference type="Gene3D" id="3.30.160.20">
    <property type="match status" value="2"/>
</dbReference>
<dbReference type="FunFam" id="3.30.160.590:FF:000001">
    <property type="entry name" value="microprocessor complex subunit DGCR8"/>
    <property type="match status" value="1"/>
</dbReference>
<keyword evidence="5" id="KW-1185">Reference proteome</keyword>
<feature type="region of interest" description="Disordered" evidence="2">
    <location>
        <begin position="33"/>
        <end position="73"/>
    </location>
</feature>
<feature type="compositionally biased region" description="Polar residues" evidence="2">
    <location>
        <begin position="92"/>
        <end position="106"/>
    </location>
</feature>
<dbReference type="InterPro" id="IPR040375">
    <property type="entry name" value="DGCR8"/>
</dbReference>
<evidence type="ECO:0000313" key="4">
    <source>
        <dbReference type="EMBL" id="KAG8179975.1"/>
    </source>
</evidence>
<proteinExistence type="predicted"/>
<dbReference type="Gene3D" id="3.30.160.590">
    <property type="match status" value="1"/>
</dbReference>
<dbReference type="InterPro" id="IPR014720">
    <property type="entry name" value="dsRBD_dom"/>
</dbReference>
<evidence type="ECO:0000256" key="1">
    <source>
        <dbReference type="PROSITE-ProRule" id="PRU00266"/>
    </source>
</evidence>
<dbReference type="GO" id="GO:0042802">
    <property type="term" value="F:identical protein binding"/>
    <property type="evidence" value="ECO:0007669"/>
    <property type="project" value="InterPro"/>
</dbReference>